<dbReference type="KEGG" id="lut:Lupro_09710"/>
<dbReference type="Pfam" id="PF11288">
    <property type="entry name" value="DUF3089"/>
    <property type="match status" value="1"/>
</dbReference>
<dbReference type="InterPro" id="IPR029058">
    <property type="entry name" value="AB_hydrolase_fold"/>
</dbReference>
<keyword evidence="1" id="KW-0732">Signal</keyword>
<accession>A0A0X8G912</accession>
<reference evidence="3" key="1">
    <citation type="submission" date="2015-12" db="EMBL/GenBank/DDBJ databases">
        <title>Complete genome sequence of Lutibacter profundus strain LP1.</title>
        <authorList>
            <person name="Wissuwa J."/>
            <person name="Le Moine Bauer S."/>
            <person name="Stokke R."/>
            <person name="Dahle H."/>
            <person name="Steen I.H."/>
        </authorList>
    </citation>
    <scope>NUCLEOTIDE SEQUENCE [LARGE SCALE GENOMIC DNA]</scope>
    <source>
        <strain evidence="3">LP1</strain>
    </source>
</reference>
<evidence type="ECO:0000313" key="3">
    <source>
        <dbReference type="Proteomes" id="UP000059672"/>
    </source>
</evidence>
<dbReference type="Proteomes" id="UP000059672">
    <property type="component" value="Chromosome"/>
</dbReference>
<dbReference type="PATRIC" id="fig|1622118.3.peg.2005"/>
<dbReference type="InterPro" id="IPR021440">
    <property type="entry name" value="DUF3089"/>
</dbReference>
<evidence type="ECO:0000256" key="1">
    <source>
        <dbReference type="SAM" id="SignalP"/>
    </source>
</evidence>
<feature type="chain" id="PRO_5007066366" description="DUF3089 domain-containing protein" evidence="1">
    <location>
        <begin position="23"/>
        <end position="336"/>
    </location>
</feature>
<name>A0A0X8G912_9FLAO</name>
<organism evidence="2 3">
    <name type="scientific">Lutibacter profundi</name>
    <dbReference type="NCBI Taxonomy" id="1622118"/>
    <lineage>
        <taxon>Bacteria</taxon>
        <taxon>Pseudomonadati</taxon>
        <taxon>Bacteroidota</taxon>
        <taxon>Flavobacteriia</taxon>
        <taxon>Flavobacteriales</taxon>
        <taxon>Flavobacteriaceae</taxon>
        <taxon>Lutibacter</taxon>
    </lineage>
</organism>
<dbReference type="STRING" id="1622118.Lupro_09710"/>
<sequence length="336" mass="39211">MLFIGVLLILNSCKSVVIPVFAAQLPPDKPNYQKQASWAVLPNTYPENLLHWKINRDSLQADVFYIYPTLNIDEKDLRWNVPITDSVQNKKVINKAVYYQASAFINAGNLYVPYYRQAHLRSYSQYDTGGSEALKLAYIDIKNAFEFYLKNYNKGKPIIIASHSQGTTHAIRLLKDFFDGKPLQSKLIAAYIPGIAIRKEEFKHIYLMKSPTEIGGFVSWNTYKNNYYPKTYNEWFKGVATTNPITWDAKIASQRKDHKGFLFTNNKLYKQALKVYVKDGILWITLPRFPYRIFALGKKRYHTGDINLFWEDIRENAMLRVKAYYNRKEIIKKNIN</sequence>
<keyword evidence="3" id="KW-1185">Reference proteome</keyword>
<proteinExistence type="predicted"/>
<protein>
    <recommendedName>
        <fullName evidence="4">DUF3089 domain-containing protein</fullName>
    </recommendedName>
</protein>
<evidence type="ECO:0000313" key="2">
    <source>
        <dbReference type="EMBL" id="AMC12239.1"/>
    </source>
</evidence>
<dbReference type="SUPFAM" id="SSF53474">
    <property type="entry name" value="alpha/beta-Hydrolases"/>
    <property type="match status" value="1"/>
</dbReference>
<evidence type="ECO:0008006" key="4">
    <source>
        <dbReference type="Google" id="ProtNLM"/>
    </source>
</evidence>
<gene>
    <name evidence="2" type="ORF">Lupro_09710</name>
</gene>
<dbReference type="AlphaFoldDB" id="A0A0X8G912"/>
<reference evidence="2 3" key="2">
    <citation type="journal article" date="2016" name="Int. J. Syst. Evol. Microbiol.">
        <title>Lutibacter profundi sp. nov., isolated from a deep-sea hydrothermal system on the Arctic Mid-Ocean Ridge and emended description of the genus Lutibacter.</title>
        <authorList>
            <person name="Le Moine Bauer S."/>
            <person name="Roalkvam I."/>
            <person name="Steen I.H."/>
            <person name="Dahle H."/>
        </authorList>
    </citation>
    <scope>NUCLEOTIDE SEQUENCE [LARGE SCALE GENOMIC DNA]</scope>
    <source>
        <strain evidence="2 3">LP1</strain>
    </source>
</reference>
<dbReference type="EMBL" id="CP013355">
    <property type="protein sequence ID" value="AMC12239.1"/>
    <property type="molecule type" value="Genomic_DNA"/>
</dbReference>
<dbReference type="OrthoDB" id="1521787at2"/>
<feature type="signal peptide" evidence="1">
    <location>
        <begin position="1"/>
        <end position="22"/>
    </location>
</feature>